<dbReference type="Pfam" id="PF03816">
    <property type="entry name" value="LytR_cpsA_psr"/>
    <property type="match status" value="1"/>
</dbReference>
<dbReference type="EMBL" id="FNZF01000004">
    <property type="protein sequence ID" value="SEJ62322.1"/>
    <property type="molecule type" value="Genomic_DNA"/>
</dbReference>
<dbReference type="PANTHER" id="PTHR33392:SF3">
    <property type="entry name" value="POLYISOPRENYL-TEICHOIC ACID--PEPTIDOGLYCAN TEICHOIC ACID TRANSFERASE TAGT"/>
    <property type="match status" value="1"/>
</dbReference>
<comment type="similarity">
    <text evidence="1">Belongs to the LytR/CpsA/Psr (LCP) family.</text>
</comment>
<evidence type="ECO:0000313" key="5">
    <source>
        <dbReference type="EMBL" id="SEJ62322.1"/>
    </source>
</evidence>
<dbReference type="Gene3D" id="3.40.630.190">
    <property type="entry name" value="LCP protein"/>
    <property type="match status" value="1"/>
</dbReference>
<organism evidence="5 6">
    <name type="scientific">Bhargavaea ginsengi</name>
    <dbReference type="NCBI Taxonomy" id="426757"/>
    <lineage>
        <taxon>Bacteria</taxon>
        <taxon>Bacillati</taxon>
        <taxon>Bacillota</taxon>
        <taxon>Bacilli</taxon>
        <taxon>Bacillales</taxon>
        <taxon>Caryophanaceae</taxon>
        <taxon>Bhargavaea</taxon>
    </lineage>
</organism>
<name>A0A1H7AJQ3_9BACL</name>
<keyword evidence="3" id="KW-1133">Transmembrane helix</keyword>
<keyword evidence="3" id="KW-0812">Transmembrane</keyword>
<proteinExistence type="inferred from homology"/>
<dbReference type="AlphaFoldDB" id="A0A1H7AJQ3"/>
<accession>A0A1H7AJQ3</accession>
<gene>
    <name evidence="5" type="ORF">SAMN04488127_2322</name>
</gene>
<feature type="domain" description="Cell envelope-related transcriptional attenuator" evidence="4">
    <location>
        <begin position="93"/>
        <end position="240"/>
    </location>
</feature>
<dbReference type="STRING" id="426757.SAMN04488127_2322"/>
<keyword evidence="3" id="KW-0472">Membrane</keyword>
<feature type="region of interest" description="Disordered" evidence="2">
    <location>
        <begin position="312"/>
        <end position="340"/>
    </location>
</feature>
<feature type="compositionally biased region" description="Acidic residues" evidence="2">
    <location>
        <begin position="323"/>
        <end position="333"/>
    </location>
</feature>
<feature type="transmembrane region" description="Helical" evidence="3">
    <location>
        <begin position="21"/>
        <end position="41"/>
    </location>
</feature>
<evidence type="ECO:0000313" key="6">
    <source>
        <dbReference type="Proteomes" id="UP000199200"/>
    </source>
</evidence>
<dbReference type="OrthoDB" id="27330at2"/>
<evidence type="ECO:0000256" key="1">
    <source>
        <dbReference type="ARBA" id="ARBA00006068"/>
    </source>
</evidence>
<sequence>MKRSEYRKKQSASRKKTIFKVLGVIVVAALILAGTYAVYLYRQAQIAADGAFESIDREGSKLREEKVEPYEDNVSILFIGVDDSEVRNESHSRSDAVMLATLNNDDKSVKLVSIPRDSLVYIPEVGYQDKITHAHAFGGPQATIDTVEELLDVPVDYYVKMNFHAFIDVVDALGGITVDVPYERLEKDEDDQYTIQLEPGVQKLDGRHALALARTRMLDNDVERGKRQQMILEAIMDKASSVSTVSRYGDVIKAIGDNMATDLAFDDMKALAAYMKDGKPAIEAITLQGYDDMTTGAYYWRLDEEKLEETSGLLRSHLGLESEGPDTDGEDGSEAGGAST</sequence>
<dbReference type="InterPro" id="IPR004474">
    <property type="entry name" value="LytR_CpsA_psr"/>
</dbReference>
<dbReference type="NCBIfam" id="TIGR00350">
    <property type="entry name" value="lytR_cpsA_psr"/>
    <property type="match status" value="1"/>
</dbReference>
<protein>
    <submittedName>
        <fullName evidence="5">Transcriptional attenuator, LytR family</fullName>
    </submittedName>
</protein>
<dbReference type="RefSeq" id="WP_092054285.1">
    <property type="nucleotide sequence ID" value="NZ_FNZF01000004.1"/>
</dbReference>
<dbReference type="PANTHER" id="PTHR33392">
    <property type="entry name" value="POLYISOPRENYL-TEICHOIC ACID--PEPTIDOGLYCAN TEICHOIC ACID TRANSFERASE TAGU"/>
    <property type="match status" value="1"/>
</dbReference>
<evidence type="ECO:0000256" key="3">
    <source>
        <dbReference type="SAM" id="Phobius"/>
    </source>
</evidence>
<evidence type="ECO:0000259" key="4">
    <source>
        <dbReference type="Pfam" id="PF03816"/>
    </source>
</evidence>
<dbReference type="Proteomes" id="UP000199200">
    <property type="component" value="Unassembled WGS sequence"/>
</dbReference>
<reference evidence="6" key="1">
    <citation type="submission" date="2016-10" db="EMBL/GenBank/DDBJ databases">
        <authorList>
            <person name="Varghese N."/>
            <person name="Submissions S."/>
        </authorList>
    </citation>
    <scope>NUCLEOTIDE SEQUENCE [LARGE SCALE GENOMIC DNA]</scope>
    <source>
        <strain evidence="6">CGMCC 1.6763</strain>
    </source>
</reference>
<keyword evidence="6" id="KW-1185">Reference proteome</keyword>
<dbReference type="InterPro" id="IPR050922">
    <property type="entry name" value="LytR/CpsA/Psr_CW_biosynth"/>
</dbReference>
<evidence type="ECO:0000256" key="2">
    <source>
        <dbReference type="SAM" id="MobiDB-lite"/>
    </source>
</evidence>